<dbReference type="EMBL" id="KZ512984">
    <property type="protein sequence ID" value="PKU31323.1"/>
    <property type="molecule type" value="Genomic_DNA"/>
</dbReference>
<feature type="region of interest" description="Disordered" evidence="1">
    <location>
        <begin position="141"/>
        <end position="165"/>
    </location>
</feature>
<protein>
    <submittedName>
        <fullName evidence="2">Ubiquitin carboxyl-terminal hydrolase 4</fullName>
    </submittedName>
</protein>
<accession>A0A2I0TC02</accession>
<reference evidence="3" key="1">
    <citation type="submission" date="2017-11" db="EMBL/GenBank/DDBJ databases">
        <authorList>
            <person name="Lima N.C."/>
            <person name="Parody-Merino A.M."/>
            <person name="Battley P.F."/>
            <person name="Fidler A.E."/>
            <person name="Prosdocimi F."/>
        </authorList>
    </citation>
    <scope>NUCLEOTIDE SEQUENCE [LARGE SCALE GENOMIC DNA]</scope>
</reference>
<dbReference type="GO" id="GO:0016787">
    <property type="term" value="F:hydrolase activity"/>
    <property type="evidence" value="ECO:0007669"/>
    <property type="project" value="UniProtKB-KW"/>
</dbReference>
<dbReference type="Proteomes" id="UP000233556">
    <property type="component" value="Unassembled WGS sequence"/>
</dbReference>
<proteinExistence type="predicted"/>
<reference evidence="3" key="2">
    <citation type="submission" date="2017-12" db="EMBL/GenBank/DDBJ databases">
        <title>Genome sequence of the Bar-tailed Godwit (Limosa lapponica baueri).</title>
        <authorList>
            <person name="Lima N.C.B."/>
            <person name="Parody-Merino A.M."/>
            <person name="Battley P.F."/>
            <person name="Fidler A.E."/>
            <person name="Prosdocimi F."/>
        </authorList>
    </citation>
    <scope>NUCLEOTIDE SEQUENCE [LARGE SCALE GENOMIC DNA]</scope>
</reference>
<organism evidence="2 3">
    <name type="scientific">Limosa lapponica baueri</name>
    <dbReference type="NCBI Taxonomy" id="1758121"/>
    <lineage>
        <taxon>Eukaryota</taxon>
        <taxon>Metazoa</taxon>
        <taxon>Chordata</taxon>
        <taxon>Craniata</taxon>
        <taxon>Vertebrata</taxon>
        <taxon>Euteleostomi</taxon>
        <taxon>Archelosauria</taxon>
        <taxon>Archosauria</taxon>
        <taxon>Dinosauria</taxon>
        <taxon>Saurischia</taxon>
        <taxon>Theropoda</taxon>
        <taxon>Coelurosauria</taxon>
        <taxon>Aves</taxon>
        <taxon>Neognathae</taxon>
        <taxon>Neoaves</taxon>
        <taxon>Charadriiformes</taxon>
        <taxon>Scolopacidae</taxon>
        <taxon>Limosa</taxon>
    </lineage>
</organism>
<evidence type="ECO:0000313" key="3">
    <source>
        <dbReference type="Proteomes" id="UP000233556"/>
    </source>
</evidence>
<name>A0A2I0TC02_LIMLA</name>
<dbReference type="AlphaFoldDB" id="A0A2I0TC02"/>
<evidence type="ECO:0000256" key="1">
    <source>
        <dbReference type="SAM" id="MobiDB-lite"/>
    </source>
</evidence>
<gene>
    <name evidence="2" type="ORF">llap_18374</name>
</gene>
<sequence length="204" mass="21888">MAGGGGRKSKLGSIPGARWPRMTAFENFEYPWEAETSLVLLLCLLNVFSSCLGSNNYLRLPPQLQGPDKVIEYLKGKCCGYSREAQFIARSWALASIYQTLLNIVQHTPVADTVADTEAIPYPATDTAATPTAVIDTAATSNPSVRHCSHSNPSGRQGGYSNPMAGTAAETEIQPMPVSVAPIQKNYTKKSVCLVRVVDEPGPS</sequence>
<evidence type="ECO:0000313" key="2">
    <source>
        <dbReference type="EMBL" id="PKU31323.1"/>
    </source>
</evidence>
<keyword evidence="2" id="KW-0378">Hydrolase</keyword>
<keyword evidence="3" id="KW-1185">Reference proteome</keyword>